<dbReference type="GO" id="GO:0005737">
    <property type="term" value="C:cytoplasm"/>
    <property type="evidence" value="ECO:0007669"/>
    <property type="project" value="TreeGrafter"/>
</dbReference>
<dbReference type="GO" id="GO:0016462">
    <property type="term" value="F:pyrophosphatase activity"/>
    <property type="evidence" value="ECO:0007669"/>
    <property type="project" value="InterPro"/>
</dbReference>
<dbReference type="CDD" id="cd04666">
    <property type="entry name" value="NUDIX_DIPP2_like_Nudt4"/>
    <property type="match status" value="1"/>
</dbReference>
<dbReference type="InterPro" id="IPR015797">
    <property type="entry name" value="NUDIX_hydrolase-like_dom_sf"/>
</dbReference>
<dbReference type="GO" id="GO:0046872">
    <property type="term" value="F:metal ion binding"/>
    <property type="evidence" value="ECO:0007669"/>
    <property type="project" value="UniProtKB-KW"/>
</dbReference>
<dbReference type="Proteomes" id="UP000029995">
    <property type="component" value="Unassembled WGS sequence"/>
</dbReference>
<evidence type="ECO:0000256" key="1">
    <source>
        <dbReference type="ARBA" id="ARBA00001946"/>
    </source>
</evidence>
<dbReference type="SUPFAM" id="SSF55811">
    <property type="entry name" value="Nudix"/>
    <property type="match status" value="1"/>
</dbReference>
<accession>A0A0A0CZ34</accession>
<gene>
    <name evidence="6" type="ORF">P409_29725</name>
</gene>
<keyword evidence="4" id="KW-0460">Magnesium</keyword>
<dbReference type="Gene3D" id="3.90.79.10">
    <property type="entry name" value="Nucleoside Triphosphate Pyrophosphohydrolase"/>
    <property type="match status" value="1"/>
</dbReference>
<dbReference type="OrthoDB" id="7066910at2"/>
<organism evidence="6 7">
    <name type="scientific">Inquilinus limosus MP06</name>
    <dbReference type="NCBI Taxonomy" id="1398085"/>
    <lineage>
        <taxon>Bacteria</taxon>
        <taxon>Pseudomonadati</taxon>
        <taxon>Pseudomonadota</taxon>
        <taxon>Alphaproteobacteria</taxon>
        <taxon>Rhodospirillales</taxon>
        <taxon>Rhodospirillaceae</taxon>
        <taxon>Inquilinus</taxon>
    </lineage>
</organism>
<reference evidence="6 7" key="1">
    <citation type="submission" date="2014-01" db="EMBL/GenBank/DDBJ databases">
        <title>Genome sequence determination for a cystic fibrosis isolate, Inquilinus limosus.</title>
        <authorList>
            <person name="Pino M."/>
            <person name="Di Conza J."/>
            <person name="Gutkind G."/>
        </authorList>
    </citation>
    <scope>NUCLEOTIDE SEQUENCE [LARGE SCALE GENOMIC DNA]</scope>
    <source>
        <strain evidence="6 7">MP06</strain>
    </source>
</reference>
<dbReference type="Pfam" id="PF00293">
    <property type="entry name" value="NUDIX"/>
    <property type="match status" value="1"/>
</dbReference>
<dbReference type="PROSITE" id="PS51462">
    <property type="entry name" value="NUDIX"/>
    <property type="match status" value="1"/>
</dbReference>
<proteinExistence type="predicted"/>
<keyword evidence="2" id="KW-0479">Metal-binding</keyword>
<protein>
    <recommendedName>
        <fullName evidence="5">Nudix hydrolase domain-containing protein</fullName>
    </recommendedName>
</protein>
<sequence>MGMPGKTKAVRVQHGALPYRLRTDGGVEILLVTTRQTRRWIIPKGWPIKGLKPSKSAAREAYEEAGVRGAVGSKSIGSFVYDKGLEDGVSVPCEVGVFPLKVERQHKTWPEAHERETRWAGPEEALDLLDDAGLRDVVAAFVRRLEGRKAAE</sequence>
<dbReference type="PANTHER" id="PTHR12629">
    <property type="entry name" value="DIPHOSPHOINOSITOL POLYPHOSPHATE PHOSPHOHYDROLASE"/>
    <property type="match status" value="1"/>
</dbReference>
<evidence type="ECO:0000256" key="2">
    <source>
        <dbReference type="ARBA" id="ARBA00022723"/>
    </source>
</evidence>
<evidence type="ECO:0000256" key="4">
    <source>
        <dbReference type="ARBA" id="ARBA00022842"/>
    </source>
</evidence>
<dbReference type="AlphaFoldDB" id="A0A0A0CZ34"/>
<evidence type="ECO:0000259" key="5">
    <source>
        <dbReference type="PROSITE" id="PS51462"/>
    </source>
</evidence>
<keyword evidence="3" id="KW-0378">Hydrolase</keyword>
<evidence type="ECO:0000313" key="6">
    <source>
        <dbReference type="EMBL" id="KGM31009.1"/>
    </source>
</evidence>
<comment type="caution">
    <text evidence="6">The sequence shown here is derived from an EMBL/GenBank/DDBJ whole genome shotgun (WGS) entry which is preliminary data.</text>
</comment>
<evidence type="ECO:0000256" key="3">
    <source>
        <dbReference type="ARBA" id="ARBA00022801"/>
    </source>
</evidence>
<dbReference type="PANTHER" id="PTHR12629:SF0">
    <property type="entry name" value="DIPHOSPHOINOSITOL-POLYPHOSPHATE DIPHOSPHATASE"/>
    <property type="match status" value="1"/>
</dbReference>
<dbReference type="InterPro" id="IPR047198">
    <property type="entry name" value="DDP-like_NUDIX"/>
</dbReference>
<dbReference type="EMBL" id="JANX01000626">
    <property type="protein sequence ID" value="KGM31009.1"/>
    <property type="molecule type" value="Genomic_DNA"/>
</dbReference>
<dbReference type="InterPro" id="IPR000086">
    <property type="entry name" value="NUDIX_hydrolase_dom"/>
</dbReference>
<evidence type="ECO:0000313" key="7">
    <source>
        <dbReference type="Proteomes" id="UP000029995"/>
    </source>
</evidence>
<comment type="cofactor">
    <cofactor evidence="1">
        <name>Mg(2+)</name>
        <dbReference type="ChEBI" id="CHEBI:18420"/>
    </cofactor>
</comment>
<name>A0A0A0CZ34_9PROT</name>
<feature type="domain" description="Nudix hydrolase" evidence="5">
    <location>
        <begin position="9"/>
        <end position="142"/>
    </location>
</feature>